<protein>
    <submittedName>
        <fullName evidence="1">Uncharacterized protein</fullName>
    </submittedName>
</protein>
<dbReference type="EMBL" id="GGEC01061945">
    <property type="protein sequence ID" value="MBX42429.1"/>
    <property type="molecule type" value="Transcribed_RNA"/>
</dbReference>
<proteinExistence type="predicted"/>
<dbReference type="AlphaFoldDB" id="A0A2P2NJ01"/>
<organism evidence="1">
    <name type="scientific">Rhizophora mucronata</name>
    <name type="common">Asiatic mangrove</name>
    <dbReference type="NCBI Taxonomy" id="61149"/>
    <lineage>
        <taxon>Eukaryota</taxon>
        <taxon>Viridiplantae</taxon>
        <taxon>Streptophyta</taxon>
        <taxon>Embryophyta</taxon>
        <taxon>Tracheophyta</taxon>
        <taxon>Spermatophyta</taxon>
        <taxon>Magnoliopsida</taxon>
        <taxon>eudicotyledons</taxon>
        <taxon>Gunneridae</taxon>
        <taxon>Pentapetalae</taxon>
        <taxon>rosids</taxon>
        <taxon>fabids</taxon>
        <taxon>Malpighiales</taxon>
        <taxon>Rhizophoraceae</taxon>
        <taxon>Rhizophora</taxon>
    </lineage>
</organism>
<evidence type="ECO:0000313" key="1">
    <source>
        <dbReference type="EMBL" id="MBX42429.1"/>
    </source>
</evidence>
<name>A0A2P2NJ01_RHIMU</name>
<reference evidence="1" key="1">
    <citation type="submission" date="2018-02" db="EMBL/GenBank/DDBJ databases">
        <title>Rhizophora mucronata_Transcriptome.</title>
        <authorList>
            <person name="Meera S.P."/>
            <person name="Sreeshan A."/>
            <person name="Augustine A."/>
        </authorList>
    </citation>
    <scope>NUCLEOTIDE SEQUENCE</scope>
    <source>
        <tissue evidence="1">Leaf</tissue>
    </source>
</reference>
<sequence length="23" mass="2620">MVHAIFHIGVTFSNAFSIYFCNT</sequence>
<accession>A0A2P2NJ01</accession>